<proteinExistence type="predicted"/>
<evidence type="ECO:0000313" key="3">
    <source>
        <dbReference type="Proteomes" id="UP000271098"/>
    </source>
</evidence>
<feature type="compositionally biased region" description="Polar residues" evidence="1">
    <location>
        <begin position="61"/>
        <end position="84"/>
    </location>
</feature>
<name>A0A183DLS4_9BILA</name>
<gene>
    <name evidence="2" type="ORF">GPUH_LOCUS9664</name>
</gene>
<dbReference type="OrthoDB" id="10528841at2759"/>
<evidence type="ECO:0000313" key="4">
    <source>
        <dbReference type="WBParaSite" id="GPUH_0000967601-mRNA-1"/>
    </source>
</evidence>
<accession>A0A183DLS4</accession>
<keyword evidence="3" id="KW-1185">Reference proteome</keyword>
<dbReference type="Proteomes" id="UP000271098">
    <property type="component" value="Unassembled WGS sequence"/>
</dbReference>
<dbReference type="WBParaSite" id="GPUH_0000967601-mRNA-1">
    <property type="protein sequence ID" value="GPUH_0000967601-mRNA-1"/>
    <property type="gene ID" value="GPUH_0000967601"/>
</dbReference>
<dbReference type="AlphaFoldDB" id="A0A183DLS4"/>
<evidence type="ECO:0000256" key="1">
    <source>
        <dbReference type="SAM" id="MobiDB-lite"/>
    </source>
</evidence>
<reference evidence="2 3" key="2">
    <citation type="submission" date="2018-11" db="EMBL/GenBank/DDBJ databases">
        <authorList>
            <consortium name="Pathogen Informatics"/>
        </authorList>
    </citation>
    <scope>NUCLEOTIDE SEQUENCE [LARGE SCALE GENOMIC DNA]</scope>
</reference>
<sequence length="103" mass="10509">ASTSSAGSTVSAAHRLSSNISSYQHGYRKGTMVNNDATNTLVTNGFASGSTINRFVPNGSVSGSSPFRGNSSHTVPNGGSSLRNGGSPRCSLARFVVHPCCCT</sequence>
<reference evidence="4" key="1">
    <citation type="submission" date="2016-06" db="UniProtKB">
        <authorList>
            <consortium name="WormBaseParasite"/>
        </authorList>
    </citation>
    <scope>IDENTIFICATION</scope>
</reference>
<protein>
    <submittedName>
        <fullName evidence="4">Microtubule-associated protein Jupiter</fullName>
    </submittedName>
</protein>
<evidence type="ECO:0000313" key="2">
    <source>
        <dbReference type="EMBL" id="VDK75624.1"/>
    </source>
</evidence>
<organism evidence="4">
    <name type="scientific">Gongylonema pulchrum</name>
    <dbReference type="NCBI Taxonomy" id="637853"/>
    <lineage>
        <taxon>Eukaryota</taxon>
        <taxon>Metazoa</taxon>
        <taxon>Ecdysozoa</taxon>
        <taxon>Nematoda</taxon>
        <taxon>Chromadorea</taxon>
        <taxon>Rhabditida</taxon>
        <taxon>Spirurina</taxon>
        <taxon>Spiruromorpha</taxon>
        <taxon>Spiruroidea</taxon>
        <taxon>Gongylonematidae</taxon>
        <taxon>Gongylonema</taxon>
    </lineage>
</organism>
<dbReference type="EMBL" id="UYRT01032748">
    <property type="protein sequence ID" value="VDK75624.1"/>
    <property type="molecule type" value="Genomic_DNA"/>
</dbReference>
<feature type="region of interest" description="Disordered" evidence="1">
    <location>
        <begin position="61"/>
        <end position="87"/>
    </location>
</feature>